<feature type="transmembrane region" description="Helical" evidence="7">
    <location>
        <begin position="247"/>
        <end position="264"/>
    </location>
</feature>
<sequence length="332" mass="36742">MSTPSKTAVAGGPQPAPPSPPPDGPGRQRARTIPWSKITPYLLITPALVMELLIHIVPMLAGIGMSFLELTQFYIARWTQAPFAGTRNYRAAFDLSGSLGLSVLQSFLITVLFTVLVVGISWLIGMSASVVLQRSFRGRGVLRTLFLVPYALPAYAGIITWSFLLQRDNGLVNQVLTSLRIVDEPTFWLLGTNAFISTTIVTIWQMFPFAFLMTMAGMQSIPEELYQAAALDGASVWQQLRHVTLGMLRPINSVLLLLLTLWTFREFNTPYVLFGSNPPESVNLLSVHIYDSSFLNWNFGFGAAMSVLMLLFLLVVAGVWMLLSNRGRRRAA</sequence>
<feature type="transmembrane region" description="Helical" evidence="7">
    <location>
        <begin position="107"/>
        <end position="132"/>
    </location>
</feature>
<keyword evidence="4 7" id="KW-0812">Transmembrane</keyword>
<dbReference type="EMBL" id="JAKXMK010000055">
    <property type="protein sequence ID" value="MCH6172072.1"/>
    <property type="molecule type" value="Genomic_DNA"/>
</dbReference>
<evidence type="ECO:0000256" key="1">
    <source>
        <dbReference type="ARBA" id="ARBA00004651"/>
    </source>
</evidence>
<feature type="transmembrane region" description="Helical" evidence="7">
    <location>
        <begin position="186"/>
        <end position="212"/>
    </location>
</feature>
<dbReference type="RefSeq" id="WP_241042875.1">
    <property type="nucleotide sequence ID" value="NZ_BAAAJF010000043.1"/>
</dbReference>
<accession>A0ABS9TU96</accession>
<dbReference type="PROSITE" id="PS50928">
    <property type="entry name" value="ABC_TM1"/>
    <property type="match status" value="1"/>
</dbReference>
<evidence type="ECO:0000256" key="7">
    <source>
        <dbReference type="RuleBase" id="RU363032"/>
    </source>
</evidence>
<keyword evidence="3" id="KW-1003">Cell membrane</keyword>
<feature type="compositionally biased region" description="Pro residues" evidence="8">
    <location>
        <begin position="14"/>
        <end position="24"/>
    </location>
</feature>
<dbReference type="CDD" id="cd06261">
    <property type="entry name" value="TM_PBP2"/>
    <property type="match status" value="1"/>
</dbReference>
<feature type="region of interest" description="Disordered" evidence="8">
    <location>
        <begin position="1"/>
        <end position="30"/>
    </location>
</feature>
<dbReference type="Proteomes" id="UP001299970">
    <property type="component" value="Unassembled WGS sequence"/>
</dbReference>
<evidence type="ECO:0000256" key="8">
    <source>
        <dbReference type="SAM" id="MobiDB-lite"/>
    </source>
</evidence>
<dbReference type="Pfam" id="PF00528">
    <property type="entry name" value="BPD_transp_1"/>
    <property type="match status" value="1"/>
</dbReference>
<evidence type="ECO:0000256" key="3">
    <source>
        <dbReference type="ARBA" id="ARBA00022475"/>
    </source>
</evidence>
<dbReference type="InterPro" id="IPR035906">
    <property type="entry name" value="MetI-like_sf"/>
</dbReference>
<evidence type="ECO:0000313" key="11">
    <source>
        <dbReference type="Proteomes" id="UP001299970"/>
    </source>
</evidence>
<proteinExistence type="inferred from homology"/>
<dbReference type="PANTHER" id="PTHR30193:SF37">
    <property type="entry name" value="INNER MEMBRANE ABC TRANSPORTER PERMEASE PROTEIN YCJO"/>
    <property type="match status" value="1"/>
</dbReference>
<feature type="transmembrane region" description="Helical" evidence="7">
    <location>
        <begin position="299"/>
        <end position="323"/>
    </location>
</feature>
<dbReference type="InterPro" id="IPR000515">
    <property type="entry name" value="MetI-like"/>
</dbReference>
<name>A0ABS9TU96_9PSEU</name>
<feature type="transmembrane region" description="Helical" evidence="7">
    <location>
        <begin position="144"/>
        <end position="166"/>
    </location>
</feature>
<reference evidence="10 11" key="1">
    <citation type="submission" date="2022-03" db="EMBL/GenBank/DDBJ databases">
        <title>Pseudonocardia alaer sp. nov., a novel actinomycete isolated from reed forest soil.</title>
        <authorList>
            <person name="Wang L."/>
        </authorList>
    </citation>
    <scope>NUCLEOTIDE SEQUENCE [LARGE SCALE GENOMIC DNA]</scope>
    <source>
        <strain evidence="10 11">Y-16303</strain>
    </source>
</reference>
<evidence type="ECO:0000313" key="10">
    <source>
        <dbReference type="EMBL" id="MCH6172072.1"/>
    </source>
</evidence>
<feature type="domain" description="ABC transmembrane type-1" evidence="9">
    <location>
        <begin position="107"/>
        <end position="320"/>
    </location>
</feature>
<dbReference type="InterPro" id="IPR051393">
    <property type="entry name" value="ABC_transporter_permease"/>
</dbReference>
<evidence type="ECO:0000256" key="5">
    <source>
        <dbReference type="ARBA" id="ARBA00022989"/>
    </source>
</evidence>
<keyword evidence="11" id="KW-1185">Reference proteome</keyword>
<keyword evidence="2 7" id="KW-0813">Transport</keyword>
<dbReference type="Gene3D" id="1.10.3720.10">
    <property type="entry name" value="MetI-like"/>
    <property type="match status" value="1"/>
</dbReference>
<evidence type="ECO:0000256" key="6">
    <source>
        <dbReference type="ARBA" id="ARBA00023136"/>
    </source>
</evidence>
<dbReference type="PANTHER" id="PTHR30193">
    <property type="entry name" value="ABC TRANSPORTER PERMEASE PROTEIN"/>
    <property type="match status" value="1"/>
</dbReference>
<keyword evidence="6 7" id="KW-0472">Membrane</keyword>
<comment type="subcellular location">
    <subcellularLocation>
        <location evidence="1 7">Cell membrane</location>
        <topology evidence="1 7">Multi-pass membrane protein</topology>
    </subcellularLocation>
</comment>
<evidence type="ECO:0000256" key="2">
    <source>
        <dbReference type="ARBA" id="ARBA00022448"/>
    </source>
</evidence>
<keyword evidence="5 7" id="KW-1133">Transmembrane helix</keyword>
<gene>
    <name evidence="10" type="ORF">MMF94_40870</name>
</gene>
<protein>
    <submittedName>
        <fullName evidence="10">Sugar ABC transporter permease</fullName>
    </submittedName>
</protein>
<evidence type="ECO:0000256" key="4">
    <source>
        <dbReference type="ARBA" id="ARBA00022692"/>
    </source>
</evidence>
<evidence type="ECO:0000259" key="9">
    <source>
        <dbReference type="PROSITE" id="PS50928"/>
    </source>
</evidence>
<comment type="caution">
    <text evidence="10">The sequence shown here is derived from an EMBL/GenBank/DDBJ whole genome shotgun (WGS) entry which is preliminary data.</text>
</comment>
<organism evidence="10 11">
    <name type="scientific">Pseudonocardia alaniniphila</name>
    <dbReference type="NCBI Taxonomy" id="75291"/>
    <lineage>
        <taxon>Bacteria</taxon>
        <taxon>Bacillati</taxon>
        <taxon>Actinomycetota</taxon>
        <taxon>Actinomycetes</taxon>
        <taxon>Pseudonocardiales</taxon>
        <taxon>Pseudonocardiaceae</taxon>
        <taxon>Pseudonocardia</taxon>
    </lineage>
</organism>
<comment type="similarity">
    <text evidence="7">Belongs to the binding-protein-dependent transport system permease family.</text>
</comment>
<feature type="transmembrane region" description="Helical" evidence="7">
    <location>
        <begin position="41"/>
        <end position="68"/>
    </location>
</feature>
<dbReference type="SUPFAM" id="SSF161098">
    <property type="entry name" value="MetI-like"/>
    <property type="match status" value="1"/>
</dbReference>